<gene>
    <name evidence="10" type="ORF">CONCODRAFT_76645</name>
</gene>
<dbReference type="PANTHER" id="PTHR22950">
    <property type="entry name" value="AMINO ACID TRANSPORTER"/>
    <property type="match status" value="1"/>
</dbReference>
<dbReference type="AlphaFoldDB" id="A0A137PIZ0"/>
<evidence type="ECO:0000256" key="5">
    <source>
        <dbReference type="ARBA" id="ARBA00022970"/>
    </source>
</evidence>
<protein>
    <recommendedName>
        <fullName evidence="9">Amino acid transporter transmembrane domain-containing protein</fullName>
    </recommendedName>
</protein>
<feature type="transmembrane region" description="Helical" evidence="8">
    <location>
        <begin position="150"/>
        <end position="166"/>
    </location>
</feature>
<evidence type="ECO:0000256" key="6">
    <source>
        <dbReference type="ARBA" id="ARBA00022989"/>
    </source>
</evidence>
<reference evidence="10 11" key="1">
    <citation type="journal article" date="2015" name="Genome Biol. Evol.">
        <title>Phylogenomic analyses indicate that early fungi evolved digesting cell walls of algal ancestors of land plants.</title>
        <authorList>
            <person name="Chang Y."/>
            <person name="Wang S."/>
            <person name="Sekimoto S."/>
            <person name="Aerts A.L."/>
            <person name="Choi C."/>
            <person name="Clum A."/>
            <person name="LaButti K.M."/>
            <person name="Lindquist E.A."/>
            <person name="Yee Ngan C."/>
            <person name="Ohm R.A."/>
            <person name="Salamov A.A."/>
            <person name="Grigoriev I.V."/>
            <person name="Spatafora J.W."/>
            <person name="Berbee M.L."/>
        </authorList>
    </citation>
    <scope>NUCLEOTIDE SEQUENCE [LARGE SCALE GENOMIC DNA]</scope>
    <source>
        <strain evidence="10 11">NRRL 28638</strain>
    </source>
</reference>
<accession>A0A137PIZ0</accession>
<feature type="transmembrane region" description="Helical" evidence="8">
    <location>
        <begin position="247"/>
        <end position="271"/>
    </location>
</feature>
<keyword evidence="3" id="KW-0813">Transport</keyword>
<dbReference type="Pfam" id="PF01490">
    <property type="entry name" value="Aa_trans"/>
    <property type="match status" value="1"/>
</dbReference>
<keyword evidence="6 8" id="KW-1133">Transmembrane helix</keyword>
<evidence type="ECO:0000256" key="2">
    <source>
        <dbReference type="ARBA" id="ARBA00008066"/>
    </source>
</evidence>
<dbReference type="Gene3D" id="1.20.1740.10">
    <property type="entry name" value="Amino acid/polyamine transporter I"/>
    <property type="match status" value="1"/>
</dbReference>
<dbReference type="OMA" id="IGAVCTM"/>
<evidence type="ECO:0000256" key="3">
    <source>
        <dbReference type="ARBA" id="ARBA00022448"/>
    </source>
</evidence>
<comment type="subcellular location">
    <subcellularLocation>
        <location evidence="1">Membrane</location>
        <topology evidence="1">Multi-pass membrane protein</topology>
    </subcellularLocation>
</comment>
<evidence type="ECO:0000259" key="9">
    <source>
        <dbReference type="Pfam" id="PF01490"/>
    </source>
</evidence>
<sequence>MSATVEKEPVPNQENVHAYGIEVDDNSNRNGSYFGAYFNIVCLIAGAGVLSLPKTLAEGGWISVVFLFLSAAMSTYSGKMLIECHYYKPGYRLVNFPDVGEAAFGKAGKIIVRIFYFTLMLGVGCIFVILMGNFLDHLLSSVTPSMNQKLWSLVGGAVMLIPFVSLKTMKEIAILSAFGVFATFLVIVVASILGLIDLSNQAVAAVHDVVIWKGLPSSLATISFSFGGNVIYSHVERVMKQPKRFNSVLTMAMGSVCGAYLIIAVIGYYVYGRGVQSPILDSLPKTWPNLMCMGVMAFHLFAAAPIILCSLSLEIESILKISPQYMPKSKEIISRSILRLTIGAIVLIIAYFIPFFAEVMDLVSALTNCMTVYFLPVVCHLKLFGWRQRNFLTLFWIFIIIACGVIGCVMGTWNGVENLIAAFNKKA</sequence>
<feature type="transmembrane region" description="Helical" evidence="8">
    <location>
        <begin position="114"/>
        <end position="135"/>
    </location>
</feature>
<feature type="transmembrane region" description="Helical" evidence="8">
    <location>
        <begin position="59"/>
        <end position="78"/>
    </location>
</feature>
<evidence type="ECO:0000313" key="10">
    <source>
        <dbReference type="EMBL" id="KXN74959.1"/>
    </source>
</evidence>
<keyword evidence="11" id="KW-1185">Reference proteome</keyword>
<dbReference type="GO" id="GO:0015179">
    <property type="term" value="F:L-amino acid transmembrane transporter activity"/>
    <property type="evidence" value="ECO:0007669"/>
    <property type="project" value="TreeGrafter"/>
</dbReference>
<keyword evidence="4 8" id="KW-0812">Transmembrane</keyword>
<feature type="transmembrane region" description="Helical" evidence="8">
    <location>
        <begin position="391"/>
        <end position="413"/>
    </location>
</feature>
<organism evidence="10 11">
    <name type="scientific">Conidiobolus coronatus (strain ATCC 28846 / CBS 209.66 / NRRL 28638)</name>
    <name type="common">Delacroixia coronata</name>
    <dbReference type="NCBI Taxonomy" id="796925"/>
    <lineage>
        <taxon>Eukaryota</taxon>
        <taxon>Fungi</taxon>
        <taxon>Fungi incertae sedis</taxon>
        <taxon>Zoopagomycota</taxon>
        <taxon>Entomophthoromycotina</taxon>
        <taxon>Entomophthoromycetes</taxon>
        <taxon>Entomophthorales</taxon>
        <taxon>Ancylistaceae</taxon>
        <taxon>Conidiobolus</taxon>
    </lineage>
</organism>
<feature type="transmembrane region" description="Helical" evidence="8">
    <location>
        <begin position="291"/>
        <end position="315"/>
    </location>
</feature>
<name>A0A137PIZ0_CONC2</name>
<feature type="transmembrane region" description="Helical" evidence="8">
    <location>
        <begin position="336"/>
        <end position="357"/>
    </location>
</feature>
<evidence type="ECO:0000256" key="1">
    <source>
        <dbReference type="ARBA" id="ARBA00004141"/>
    </source>
</evidence>
<dbReference type="PANTHER" id="PTHR22950:SF692">
    <property type="entry name" value="TRANSMEMBRANE AMINO ACID TRANSPORTER FAMILY PROTEIN"/>
    <property type="match status" value="1"/>
</dbReference>
<dbReference type="EMBL" id="KQ964419">
    <property type="protein sequence ID" value="KXN74959.1"/>
    <property type="molecule type" value="Genomic_DNA"/>
</dbReference>
<comment type="similarity">
    <text evidence="2">Belongs to the amino acid/polyamine transporter 2 family.</text>
</comment>
<dbReference type="STRING" id="796925.A0A137PIZ0"/>
<dbReference type="GO" id="GO:0005774">
    <property type="term" value="C:vacuolar membrane"/>
    <property type="evidence" value="ECO:0007669"/>
    <property type="project" value="TreeGrafter"/>
</dbReference>
<dbReference type="Proteomes" id="UP000070444">
    <property type="component" value="Unassembled WGS sequence"/>
</dbReference>
<feature type="transmembrane region" description="Helical" evidence="8">
    <location>
        <begin position="173"/>
        <end position="196"/>
    </location>
</feature>
<feature type="transmembrane region" description="Helical" evidence="8">
    <location>
        <begin position="363"/>
        <end position="384"/>
    </location>
</feature>
<evidence type="ECO:0000256" key="4">
    <source>
        <dbReference type="ARBA" id="ARBA00022692"/>
    </source>
</evidence>
<keyword evidence="7 8" id="KW-0472">Membrane</keyword>
<feature type="domain" description="Amino acid transporter transmembrane" evidence="9">
    <location>
        <begin position="30"/>
        <end position="414"/>
    </location>
</feature>
<evidence type="ECO:0000256" key="7">
    <source>
        <dbReference type="ARBA" id="ARBA00023136"/>
    </source>
</evidence>
<feature type="transmembrane region" description="Helical" evidence="8">
    <location>
        <begin position="216"/>
        <end position="235"/>
    </location>
</feature>
<feature type="transmembrane region" description="Helical" evidence="8">
    <location>
        <begin position="34"/>
        <end position="53"/>
    </location>
</feature>
<evidence type="ECO:0000313" key="11">
    <source>
        <dbReference type="Proteomes" id="UP000070444"/>
    </source>
</evidence>
<evidence type="ECO:0000256" key="8">
    <source>
        <dbReference type="SAM" id="Phobius"/>
    </source>
</evidence>
<keyword evidence="5" id="KW-0029">Amino-acid transport</keyword>
<dbReference type="InterPro" id="IPR013057">
    <property type="entry name" value="AA_transpt_TM"/>
</dbReference>
<proteinExistence type="inferred from homology"/>
<dbReference type="OrthoDB" id="40134at2759"/>